<dbReference type="EMBL" id="JAUSTF010000015">
    <property type="protein sequence ID" value="MDQ0182727.1"/>
    <property type="molecule type" value="Genomic_DNA"/>
</dbReference>
<evidence type="ECO:0000313" key="4">
    <source>
        <dbReference type="Proteomes" id="UP001242995"/>
    </source>
</evidence>
<dbReference type="AlphaFoldDB" id="A0AAW8DL50"/>
<evidence type="ECO:0008006" key="5">
    <source>
        <dbReference type="Google" id="ProtNLM"/>
    </source>
</evidence>
<dbReference type="Proteomes" id="UP001242995">
    <property type="component" value="Unassembled WGS sequence"/>
</dbReference>
<proteinExistence type="predicted"/>
<reference evidence="1 3" key="1">
    <citation type="submission" date="2023-07" db="EMBL/GenBank/DDBJ databases">
        <title>Sorghum-associated microbial communities from plants grown in Nebraska, USA.</title>
        <authorList>
            <person name="Schachtman D."/>
        </authorList>
    </citation>
    <scope>NUCLEOTIDE SEQUENCE</scope>
    <source>
        <strain evidence="1">DS1006</strain>
        <strain evidence="2 3">DS1016</strain>
    </source>
</reference>
<evidence type="ECO:0000313" key="2">
    <source>
        <dbReference type="EMBL" id="MDQ0182727.1"/>
    </source>
</evidence>
<sequence length="189" mass="20865">MERTFTRIWIGEVESQASGLRNQESHATERIETHYAAQIESHAQGYNTGDGKDLLRMLAVDHAMAWVDIAKMLSVSVPAVRKWRMSGGVTPENLAKLAHLCAFVDLLSELGVRPASWLSTPMIAGHTVAPKHLYSEPNASTLLDLVSNGQTARDVLDALAPGWQEKYNARGYEVARFDDGSYGIISKRE</sequence>
<name>A0AAW8DL50_9MICC</name>
<comment type="caution">
    <text evidence="1">The sequence shown here is derived from an EMBL/GenBank/DDBJ whole genome shotgun (WGS) entry which is preliminary data.</text>
</comment>
<dbReference type="EMBL" id="JAUSRG010000019">
    <property type="protein sequence ID" value="MDP9907257.1"/>
    <property type="molecule type" value="Genomic_DNA"/>
</dbReference>
<protein>
    <recommendedName>
        <fullName evidence="5">Transcriptional regulator</fullName>
    </recommendedName>
</protein>
<dbReference type="RefSeq" id="WP_284988835.1">
    <property type="nucleotide sequence ID" value="NZ_JAUSRG010000019.1"/>
</dbReference>
<organism evidence="1 4">
    <name type="scientific">Arthrobacter bambusae</name>
    <dbReference type="NCBI Taxonomy" id="1338426"/>
    <lineage>
        <taxon>Bacteria</taxon>
        <taxon>Bacillati</taxon>
        <taxon>Actinomycetota</taxon>
        <taxon>Actinomycetes</taxon>
        <taxon>Micrococcales</taxon>
        <taxon>Micrococcaceae</taxon>
        <taxon>Arthrobacter</taxon>
    </lineage>
</organism>
<evidence type="ECO:0000313" key="1">
    <source>
        <dbReference type="EMBL" id="MDP9907257.1"/>
    </source>
</evidence>
<keyword evidence="3" id="KW-1185">Reference proteome</keyword>
<evidence type="ECO:0000313" key="3">
    <source>
        <dbReference type="Proteomes" id="UP001230951"/>
    </source>
</evidence>
<gene>
    <name evidence="1" type="ORF">J2S90_004248</name>
    <name evidence="2" type="ORF">J2S93_004183</name>
</gene>
<accession>A0AAW8DL50</accession>
<dbReference type="Proteomes" id="UP001230951">
    <property type="component" value="Unassembled WGS sequence"/>
</dbReference>